<sequence>MPYKWTPESERALLLLAFAEVAPPAATIWQSVAEKLGGGLSGSACSQKFYKLKKESEKLLGEDGTATAATTPTASTAKKEKGSARKSGGVKRKLDSDDVIETPTKKKSKKLDVEVKVETGHDGNAQTKVEESND</sequence>
<organism evidence="2 3">
    <name type="scientific">Knufia peltigerae</name>
    <dbReference type="NCBI Taxonomy" id="1002370"/>
    <lineage>
        <taxon>Eukaryota</taxon>
        <taxon>Fungi</taxon>
        <taxon>Dikarya</taxon>
        <taxon>Ascomycota</taxon>
        <taxon>Pezizomycotina</taxon>
        <taxon>Eurotiomycetes</taxon>
        <taxon>Chaetothyriomycetidae</taxon>
        <taxon>Chaetothyriales</taxon>
        <taxon>Trichomeriaceae</taxon>
        <taxon>Knufia</taxon>
    </lineage>
</organism>
<comment type="caution">
    <text evidence="2">The sequence shown here is derived from an EMBL/GenBank/DDBJ whole genome shotgun (WGS) entry which is preliminary data.</text>
</comment>
<reference evidence="2" key="1">
    <citation type="submission" date="2022-10" db="EMBL/GenBank/DDBJ databases">
        <title>Culturing micro-colonial fungi from biological soil crusts in the Mojave desert and describing Neophaeococcomyces mojavensis, and introducing the new genera and species Taxawa tesnikishii.</title>
        <authorList>
            <person name="Kurbessoian T."/>
            <person name="Stajich J.E."/>
        </authorList>
    </citation>
    <scope>NUCLEOTIDE SEQUENCE</scope>
    <source>
        <strain evidence="2">TK_35</strain>
    </source>
</reference>
<name>A0AA38YCS2_9EURO</name>
<evidence type="ECO:0000313" key="3">
    <source>
        <dbReference type="Proteomes" id="UP001172681"/>
    </source>
</evidence>
<evidence type="ECO:0000313" key="2">
    <source>
        <dbReference type="EMBL" id="KAJ9644258.1"/>
    </source>
</evidence>
<dbReference type="AlphaFoldDB" id="A0AA38YCS2"/>
<proteinExistence type="predicted"/>
<gene>
    <name evidence="2" type="ORF">H2204_001609</name>
</gene>
<accession>A0AA38YCS2</accession>
<evidence type="ECO:0008006" key="4">
    <source>
        <dbReference type="Google" id="ProtNLM"/>
    </source>
</evidence>
<keyword evidence="3" id="KW-1185">Reference proteome</keyword>
<dbReference type="EMBL" id="JAPDRN010000006">
    <property type="protein sequence ID" value="KAJ9644258.1"/>
    <property type="molecule type" value="Genomic_DNA"/>
</dbReference>
<feature type="compositionally biased region" description="Basic and acidic residues" evidence="1">
    <location>
        <begin position="110"/>
        <end position="121"/>
    </location>
</feature>
<feature type="region of interest" description="Disordered" evidence="1">
    <location>
        <begin position="60"/>
        <end position="134"/>
    </location>
</feature>
<evidence type="ECO:0000256" key="1">
    <source>
        <dbReference type="SAM" id="MobiDB-lite"/>
    </source>
</evidence>
<dbReference type="Proteomes" id="UP001172681">
    <property type="component" value="Unassembled WGS sequence"/>
</dbReference>
<feature type="compositionally biased region" description="Low complexity" evidence="1">
    <location>
        <begin position="65"/>
        <end position="76"/>
    </location>
</feature>
<protein>
    <recommendedName>
        <fullName evidence="4">Myb-like domain-containing protein</fullName>
    </recommendedName>
</protein>